<dbReference type="Pfam" id="PF00583">
    <property type="entry name" value="Acetyltransf_1"/>
    <property type="match status" value="1"/>
</dbReference>
<dbReference type="GO" id="GO:0016747">
    <property type="term" value="F:acyltransferase activity, transferring groups other than amino-acyl groups"/>
    <property type="evidence" value="ECO:0007669"/>
    <property type="project" value="InterPro"/>
</dbReference>
<dbReference type="Gene3D" id="3.40.630.30">
    <property type="match status" value="1"/>
</dbReference>
<dbReference type="InterPro" id="IPR016181">
    <property type="entry name" value="Acyl_CoA_acyltransferase"/>
</dbReference>
<dbReference type="EMBL" id="WPIN01000007">
    <property type="protein sequence ID" value="MVM32510.1"/>
    <property type="molecule type" value="Genomic_DNA"/>
</dbReference>
<keyword evidence="3" id="KW-1185">Reference proteome</keyword>
<dbReference type="InterPro" id="IPR000182">
    <property type="entry name" value="GNAT_dom"/>
</dbReference>
<dbReference type="PROSITE" id="PS51186">
    <property type="entry name" value="GNAT"/>
    <property type="match status" value="1"/>
</dbReference>
<dbReference type="CDD" id="cd04301">
    <property type="entry name" value="NAT_SF"/>
    <property type="match status" value="1"/>
</dbReference>
<dbReference type="AlphaFoldDB" id="A0A7K1SFB0"/>
<dbReference type="SUPFAM" id="SSF55729">
    <property type="entry name" value="Acyl-CoA N-acyltransferases (Nat)"/>
    <property type="match status" value="1"/>
</dbReference>
<sequence length="140" mass="16033">MTVEYTISTDKTKLNLEVIHRFLSEEAYWSLNIPLEIVQRSIENSLCFGVYQDENQVGFARVITDTATFGYLADVFILPEHRGLGLSKKLVAFIMDYPSLQGLRRIMLVTRDAHGLYKQFGFQPIDTPENTMSIKAFTAY</sequence>
<protein>
    <submittedName>
        <fullName evidence="2">GNAT family N-acetyltransferase</fullName>
    </submittedName>
</protein>
<dbReference type="Proteomes" id="UP000436006">
    <property type="component" value="Unassembled WGS sequence"/>
</dbReference>
<name>A0A7K1SFB0_9BACT</name>
<keyword evidence="2" id="KW-0808">Transferase</keyword>
<evidence type="ECO:0000313" key="2">
    <source>
        <dbReference type="EMBL" id="MVM32510.1"/>
    </source>
</evidence>
<proteinExistence type="predicted"/>
<dbReference type="PANTHER" id="PTHR43233">
    <property type="entry name" value="FAMILY N-ACETYLTRANSFERASE, PUTATIVE (AFU_ORTHOLOGUE AFUA_6G03350)-RELATED"/>
    <property type="match status" value="1"/>
</dbReference>
<evidence type="ECO:0000259" key="1">
    <source>
        <dbReference type="PROSITE" id="PS51186"/>
    </source>
</evidence>
<comment type="caution">
    <text evidence="2">The sequence shown here is derived from an EMBL/GenBank/DDBJ whole genome shotgun (WGS) entry which is preliminary data.</text>
</comment>
<organism evidence="2 3">
    <name type="scientific">Spirosoma arboris</name>
    <dbReference type="NCBI Taxonomy" id="2682092"/>
    <lineage>
        <taxon>Bacteria</taxon>
        <taxon>Pseudomonadati</taxon>
        <taxon>Bacteroidota</taxon>
        <taxon>Cytophagia</taxon>
        <taxon>Cytophagales</taxon>
        <taxon>Cytophagaceae</taxon>
        <taxon>Spirosoma</taxon>
    </lineage>
</organism>
<dbReference type="InterPro" id="IPR053144">
    <property type="entry name" value="Acetyltransferase_Butenolide"/>
</dbReference>
<evidence type="ECO:0000313" key="3">
    <source>
        <dbReference type="Proteomes" id="UP000436006"/>
    </source>
</evidence>
<dbReference type="PANTHER" id="PTHR43233:SF1">
    <property type="entry name" value="FAMILY N-ACETYLTRANSFERASE, PUTATIVE (AFU_ORTHOLOGUE AFUA_6G03350)-RELATED"/>
    <property type="match status" value="1"/>
</dbReference>
<gene>
    <name evidence="2" type="ORF">GO755_20890</name>
</gene>
<feature type="domain" description="N-acetyltransferase" evidence="1">
    <location>
        <begin position="5"/>
        <end position="140"/>
    </location>
</feature>
<dbReference type="RefSeq" id="WP_157587218.1">
    <property type="nucleotide sequence ID" value="NZ_WPIN01000007.1"/>
</dbReference>
<accession>A0A7K1SFB0</accession>
<reference evidence="2 3" key="1">
    <citation type="submission" date="2019-12" db="EMBL/GenBank/DDBJ databases">
        <title>Spirosoma sp. HMF4905 genome sequencing and assembly.</title>
        <authorList>
            <person name="Kang H."/>
            <person name="Cha I."/>
            <person name="Kim H."/>
            <person name="Joh K."/>
        </authorList>
    </citation>
    <scope>NUCLEOTIDE SEQUENCE [LARGE SCALE GENOMIC DNA]</scope>
    <source>
        <strain evidence="2 3">HMF4905</strain>
    </source>
</reference>